<dbReference type="Pfam" id="PF13520">
    <property type="entry name" value="AA_permease_2"/>
    <property type="match status" value="1"/>
</dbReference>
<organism evidence="7 8">
    <name type="scientific">Yinghuangia soli</name>
    <dbReference type="NCBI Taxonomy" id="2908204"/>
    <lineage>
        <taxon>Bacteria</taxon>
        <taxon>Bacillati</taxon>
        <taxon>Actinomycetota</taxon>
        <taxon>Actinomycetes</taxon>
        <taxon>Kitasatosporales</taxon>
        <taxon>Streptomycetaceae</taxon>
        <taxon>Yinghuangia</taxon>
    </lineage>
</organism>
<proteinExistence type="predicted"/>
<keyword evidence="4 6" id="KW-0472">Membrane</keyword>
<feature type="transmembrane region" description="Helical" evidence="6">
    <location>
        <begin position="458"/>
        <end position="476"/>
    </location>
</feature>
<feature type="transmembrane region" description="Helical" evidence="6">
    <location>
        <begin position="363"/>
        <end position="385"/>
    </location>
</feature>
<feature type="transmembrane region" description="Helical" evidence="6">
    <location>
        <begin position="257"/>
        <end position="278"/>
    </location>
</feature>
<dbReference type="AlphaFoldDB" id="A0AA41U4D3"/>
<feature type="transmembrane region" description="Helical" evidence="6">
    <location>
        <begin position="172"/>
        <end position="193"/>
    </location>
</feature>
<dbReference type="PANTHER" id="PTHR47704:SF1">
    <property type="entry name" value="POTASSIUM TRANSPORTER KIMA"/>
    <property type="match status" value="1"/>
</dbReference>
<dbReference type="Proteomes" id="UP001165378">
    <property type="component" value="Unassembled WGS sequence"/>
</dbReference>
<feature type="transmembrane region" description="Helical" evidence="6">
    <location>
        <begin position="316"/>
        <end position="342"/>
    </location>
</feature>
<evidence type="ECO:0000256" key="2">
    <source>
        <dbReference type="ARBA" id="ARBA00022692"/>
    </source>
</evidence>
<evidence type="ECO:0000256" key="4">
    <source>
        <dbReference type="ARBA" id="ARBA00023136"/>
    </source>
</evidence>
<feature type="transmembrane region" description="Helical" evidence="6">
    <location>
        <begin position="213"/>
        <end position="236"/>
    </location>
</feature>
<evidence type="ECO:0000313" key="7">
    <source>
        <dbReference type="EMBL" id="MCF2532771.1"/>
    </source>
</evidence>
<feature type="region of interest" description="Disordered" evidence="5">
    <location>
        <begin position="636"/>
        <end position="669"/>
    </location>
</feature>
<feature type="transmembrane region" description="Helical" evidence="6">
    <location>
        <begin position="391"/>
        <end position="413"/>
    </location>
</feature>
<dbReference type="InterPro" id="IPR002293">
    <property type="entry name" value="AA/rel_permease1"/>
</dbReference>
<gene>
    <name evidence="7" type="ORF">LZ495_36940</name>
</gene>
<evidence type="ECO:0000256" key="6">
    <source>
        <dbReference type="SAM" id="Phobius"/>
    </source>
</evidence>
<keyword evidence="8" id="KW-1185">Reference proteome</keyword>
<accession>A0AA41U4D3</accession>
<feature type="transmembrane region" description="Helical" evidence="6">
    <location>
        <begin position="434"/>
        <end position="452"/>
    </location>
</feature>
<reference evidence="7" key="1">
    <citation type="submission" date="2022-01" db="EMBL/GenBank/DDBJ databases">
        <title>Genome-Based Taxonomic Classification of the Phylum Actinobacteria.</title>
        <authorList>
            <person name="Gao Y."/>
        </authorList>
    </citation>
    <scope>NUCLEOTIDE SEQUENCE</scope>
    <source>
        <strain evidence="7">KLBMP 8922</strain>
    </source>
</reference>
<dbReference type="EMBL" id="JAKFHA010000038">
    <property type="protein sequence ID" value="MCF2532771.1"/>
    <property type="molecule type" value="Genomic_DNA"/>
</dbReference>
<sequence>MTWLPKKLVLGRPLRTTQMGQTLLPKRLALPVFCSDPLSSVAYATGEILLVLSLGGLAVLHLAWWAAAAIIVLLAVVVASYRQTCHAYPAGGGAYTVSAENLGETAALTAASALMVDYVLTVAVSVVAGVAAISSAAPSLHGAAVPLSVGFVALLTLLNLRGMRESGRIFAIPTYGFVLGIYVMFAVAAVRLGSGHTVRAESADLPFHAAGTYTGLALLFLALRAFASGCTALTGVEAISNGVPAFKKPKSRNAANTLVVMGALSITMFGGITALAMITEVHVAEDPADLGLAPGTPQSTALAQVARATFGDWNFLFYYVQAFTAGILVLAANTAFNGFPMLASILARDRYLPRQLHNRGDRLVFSNGILLLALAAAALIVAFDANLTKIIQLYIIGVFVSFTLSQAGMVRHWSRLLPDAAGTRERRRMHRSRAVNLLGAVLTGIVLVIVTVTKFTHGAWIVLIAMPLLFLLMKGVRRHYTNIADELRVADDARPEPPAGNHAIILVSRLHAPTLRAVGYAKSIRPARLEALTVSVDPDATDELREQWEARDIGVSLTVLDSPYREFTHPLLRYIREHREANPRDVVTVVIPEYVPGRWWEQILHNQSALRLKTRLLFMPGVMVTSVPYQLRSAAKLRRPGPPAHNGGNGGADQPADQGSEAEASDGPP</sequence>
<comment type="caution">
    <text evidence="7">The sequence shown here is derived from an EMBL/GenBank/DDBJ whole genome shotgun (WGS) entry which is preliminary data.</text>
</comment>
<evidence type="ECO:0000256" key="1">
    <source>
        <dbReference type="ARBA" id="ARBA00004141"/>
    </source>
</evidence>
<keyword evidence="3 6" id="KW-1133">Transmembrane helix</keyword>
<feature type="transmembrane region" description="Helical" evidence="6">
    <location>
        <begin position="118"/>
        <end position="137"/>
    </location>
</feature>
<feature type="transmembrane region" description="Helical" evidence="6">
    <location>
        <begin position="62"/>
        <end position="81"/>
    </location>
</feature>
<dbReference type="InterPro" id="IPR053153">
    <property type="entry name" value="APC_K+_Transporter"/>
</dbReference>
<dbReference type="GO" id="GO:0022857">
    <property type="term" value="F:transmembrane transporter activity"/>
    <property type="evidence" value="ECO:0007669"/>
    <property type="project" value="InterPro"/>
</dbReference>
<protein>
    <submittedName>
        <fullName evidence="7">APC family permease</fullName>
    </submittedName>
</protein>
<comment type="subcellular location">
    <subcellularLocation>
        <location evidence="1">Membrane</location>
        <topology evidence="1">Multi-pass membrane protein</topology>
    </subcellularLocation>
</comment>
<feature type="transmembrane region" description="Helical" evidence="6">
    <location>
        <begin position="143"/>
        <end position="160"/>
    </location>
</feature>
<evidence type="ECO:0000313" key="8">
    <source>
        <dbReference type="Proteomes" id="UP001165378"/>
    </source>
</evidence>
<evidence type="ECO:0000256" key="3">
    <source>
        <dbReference type="ARBA" id="ARBA00022989"/>
    </source>
</evidence>
<dbReference type="PANTHER" id="PTHR47704">
    <property type="entry name" value="POTASSIUM TRANSPORTER KIMA"/>
    <property type="match status" value="1"/>
</dbReference>
<dbReference type="Gene3D" id="1.20.1740.10">
    <property type="entry name" value="Amino acid/polyamine transporter I"/>
    <property type="match status" value="1"/>
</dbReference>
<evidence type="ECO:0000256" key="5">
    <source>
        <dbReference type="SAM" id="MobiDB-lite"/>
    </source>
</evidence>
<name>A0AA41U4D3_9ACTN</name>
<dbReference type="GO" id="GO:0016020">
    <property type="term" value="C:membrane"/>
    <property type="evidence" value="ECO:0007669"/>
    <property type="project" value="UniProtKB-SubCell"/>
</dbReference>
<keyword evidence="2 6" id="KW-0812">Transmembrane</keyword>